<dbReference type="SUPFAM" id="SSF52540">
    <property type="entry name" value="P-loop containing nucleoside triphosphate hydrolases"/>
    <property type="match status" value="1"/>
</dbReference>
<keyword evidence="9" id="KW-0472">Membrane</keyword>
<dbReference type="InterPro" id="IPR027417">
    <property type="entry name" value="P-loop_NTPase"/>
</dbReference>
<dbReference type="GO" id="GO:0016887">
    <property type="term" value="F:ATP hydrolysis activity"/>
    <property type="evidence" value="ECO:0007669"/>
    <property type="project" value="InterPro"/>
</dbReference>
<evidence type="ECO:0000313" key="11">
    <source>
        <dbReference type="EMBL" id="AXC13991.1"/>
    </source>
</evidence>
<keyword evidence="12" id="KW-1185">Reference proteome</keyword>
<accession>A0A2Z5G4J1</accession>
<evidence type="ECO:0000256" key="3">
    <source>
        <dbReference type="ARBA" id="ARBA00022475"/>
    </source>
</evidence>
<evidence type="ECO:0000256" key="5">
    <source>
        <dbReference type="ARBA" id="ARBA00022741"/>
    </source>
</evidence>
<reference evidence="11 12" key="1">
    <citation type="journal article" date="2018" name="Front. Microbiol.">
        <title>Hydrolytic Capabilities as a Key to Environmental Success: Chitinolytic and Cellulolytic Acidobacteria From Acidic Sub-arctic Soils and Boreal Peatlands.</title>
        <authorList>
            <person name="Belova S.E."/>
            <person name="Ravin N.V."/>
            <person name="Pankratov T.A."/>
            <person name="Rakitin A.L."/>
            <person name="Ivanova A.A."/>
            <person name="Beletsky A.V."/>
            <person name="Mardanov A.V."/>
            <person name="Sinninghe Damste J.S."/>
            <person name="Dedysh S.N."/>
        </authorList>
    </citation>
    <scope>NUCLEOTIDE SEQUENCE [LARGE SCALE GENOMIC DNA]</scope>
    <source>
        <strain evidence="11 12">SBC82</strain>
    </source>
</reference>
<dbReference type="OrthoDB" id="9799337at2"/>
<dbReference type="PROSITE" id="PS00211">
    <property type="entry name" value="ABC_TRANSPORTER_1"/>
    <property type="match status" value="1"/>
</dbReference>
<dbReference type="InterPro" id="IPR003593">
    <property type="entry name" value="AAA+_ATPase"/>
</dbReference>
<evidence type="ECO:0000256" key="8">
    <source>
        <dbReference type="ARBA" id="ARBA00023065"/>
    </source>
</evidence>
<keyword evidence="3" id="KW-1003">Cell membrane</keyword>
<dbReference type="GO" id="GO:0005886">
    <property type="term" value="C:plasma membrane"/>
    <property type="evidence" value="ECO:0007669"/>
    <property type="project" value="UniProtKB-SubCell"/>
</dbReference>
<comment type="subcellular location">
    <subcellularLocation>
        <location evidence="1">Cell membrane</location>
        <topology evidence="1">Peripheral membrane protein</topology>
    </subcellularLocation>
</comment>
<dbReference type="GO" id="GO:0005524">
    <property type="term" value="F:ATP binding"/>
    <property type="evidence" value="ECO:0007669"/>
    <property type="project" value="UniProtKB-KW"/>
</dbReference>
<feature type="domain" description="ABC transporter" evidence="10">
    <location>
        <begin position="2"/>
        <end position="248"/>
    </location>
</feature>
<name>A0A2Z5G4J1_9BACT</name>
<dbReference type="InterPro" id="IPR051535">
    <property type="entry name" value="Siderophore_ABC-ATPase"/>
</dbReference>
<dbReference type="EMBL" id="CP030840">
    <property type="protein sequence ID" value="AXC13991.1"/>
    <property type="molecule type" value="Genomic_DNA"/>
</dbReference>
<keyword evidence="8" id="KW-0406">Ion transport</keyword>
<proteinExistence type="predicted"/>
<dbReference type="PROSITE" id="PS50893">
    <property type="entry name" value="ABC_TRANSPORTER_2"/>
    <property type="match status" value="1"/>
</dbReference>
<dbReference type="InterPro" id="IPR017871">
    <property type="entry name" value="ABC_transporter-like_CS"/>
</dbReference>
<dbReference type="Gene3D" id="3.40.50.300">
    <property type="entry name" value="P-loop containing nucleotide triphosphate hydrolases"/>
    <property type="match status" value="1"/>
</dbReference>
<dbReference type="Pfam" id="PF00005">
    <property type="entry name" value="ABC_tran"/>
    <property type="match status" value="1"/>
</dbReference>
<dbReference type="AlphaFoldDB" id="A0A2Z5G4J1"/>
<organism evidence="11 12">
    <name type="scientific">Acidisarcina polymorpha</name>
    <dbReference type="NCBI Taxonomy" id="2211140"/>
    <lineage>
        <taxon>Bacteria</taxon>
        <taxon>Pseudomonadati</taxon>
        <taxon>Acidobacteriota</taxon>
        <taxon>Terriglobia</taxon>
        <taxon>Terriglobales</taxon>
        <taxon>Acidobacteriaceae</taxon>
        <taxon>Acidisarcina</taxon>
    </lineage>
</organism>
<dbReference type="PANTHER" id="PTHR42771">
    <property type="entry name" value="IRON(3+)-HYDROXAMATE IMPORT ATP-BINDING PROTEIN FHUC"/>
    <property type="match status" value="1"/>
</dbReference>
<evidence type="ECO:0000313" key="12">
    <source>
        <dbReference type="Proteomes" id="UP000253606"/>
    </source>
</evidence>
<dbReference type="CDD" id="cd03214">
    <property type="entry name" value="ABC_Iron-Siderophores_B12_Hemin"/>
    <property type="match status" value="1"/>
</dbReference>
<keyword evidence="5" id="KW-0547">Nucleotide-binding</keyword>
<keyword evidence="4" id="KW-0410">Iron transport</keyword>
<sequence length="270" mass="29249">MIKKPTVSKRLVAADLSVGFPSRPAALKSLSISIPDGKIVVIAGPNGCGKSTLLRALARLIRPANGAVLLDGTDVQQLTSIEMAQRLGMLPQGAAAPEGMLVRELVALGRYPFQHWWQTASAEDGSLVLDAMRLAGVLALAERTAESLSGGERQRAWIGMVLAQQTSILLLDEPTTYLDMAHQLDVLELLEQLNRQQGKTIVIVLHDLNHAARLADHLVLMRDGVIVVEGSPAEIMTVERIAQVFDVEVELRLDTENGKPTCVPLRVIRP</sequence>
<evidence type="ECO:0000256" key="1">
    <source>
        <dbReference type="ARBA" id="ARBA00004202"/>
    </source>
</evidence>
<dbReference type="FunFam" id="3.40.50.300:FF:000134">
    <property type="entry name" value="Iron-enterobactin ABC transporter ATP-binding protein"/>
    <property type="match status" value="1"/>
</dbReference>
<gene>
    <name evidence="11" type="ORF">ACPOL_4723</name>
</gene>
<dbReference type="InterPro" id="IPR003439">
    <property type="entry name" value="ABC_transporter-like_ATP-bd"/>
</dbReference>
<evidence type="ECO:0000256" key="6">
    <source>
        <dbReference type="ARBA" id="ARBA00022840"/>
    </source>
</evidence>
<evidence type="ECO:0000256" key="2">
    <source>
        <dbReference type="ARBA" id="ARBA00022448"/>
    </source>
</evidence>
<dbReference type="KEGG" id="abas:ACPOL_4723"/>
<evidence type="ECO:0000259" key="10">
    <source>
        <dbReference type="PROSITE" id="PS50893"/>
    </source>
</evidence>
<dbReference type="SMART" id="SM00382">
    <property type="entry name" value="AAA"/>
    <property type="match status" value="1"/>
</dbReference>
<evidence type="ECO:0000256" key="7">
    <source>
        <dbReference type="ARBA" id="ARBA00023004"/>
    </source>
</evidence>
<keyword evidence="7" id="KW-0408">Iron</keyword>
<keyword evidence="6" id="KW-0067">ATP-binding</keyword>
<dbReference type="PANTHER" id="PTHR42771:SF2">
    <property type="entry name" value="IRON(3+)-HYDROXAMATE IMPORT ATP-BINDING PROTEIN FHUC"/>
    <property type="match status" value="1"/>
</dbReference>
<keyword evidence="2" id="KW-0813">Transport</keyword>
<evidence type="ECO:0000256" key="9">
    <source>
        <dbReference type="ARBA" id="ARBA00023136"/>
    </source>
</evidence>
<dbReference type="Proteomes" id="UP000253606">
    <property type="component" value="Chromosome"/>
</dbReference>
<protein>
    <submittedName>
        <fullName evidence="11">ABC-type Fe3+-siderophore transport system, ATPase component</fullName>
    </submittedName>
</protein>
<dbReference type="GO" id="GO:0006826">
    <property type="term" value="P:iron ion transport"/>
    <property type="evidence" value="ECO:0007669"/>
    <property type="project" value="UniProtKB-KW"/>
</dbReference>
<dbReference type="RefSeq" id="WP_114208867.1">
    <property type="nucleotide sequence ID" value="NZ_CP030840.1"/>
</dbReference>
<evidence type="ECO:0000256" key="4">
    <source>
        <dbReference type="ARBA" id="ARBA00022496"/>
    </source>
</evidence>